<evidence type="ECO:0000256" key="5">
    <source>
        <dbReference type="ARBA" id="ARBA00007951"/>
    </source>
</evidence>
<dbReference type="PRINTS" id="PR00741">
    <property type="entry name" value="GLHYDRLASE29"/>
</dbReference>
<comment type="subunit">
    <text evidence="6">Homotetramer.</text>
</comment>
<dbReference type="InterPro" id="IPR017853">
    <property type="entry name" value="GH"/>
</dbReference>
<evidence type="ECO:0000256" key="12">
    <source>
        <dbReference type="ARBA" id="ARBA00023180"/>
    </source>
</evidence>
<evidence type="ECO:0000256" key="4">
    <source>
        <dbReference type="ARBA" id="ARBA00004371"/>
    </source>
</evidence>
<dbReference type="SMART" id="SM00812">
    <property type="entry name" value="Alpha_L_fucos"/>
    <property type="match status" value="1"/>
</dbReference>
<keyword evidence="9" id="KW-0732">Signal</keyword>
<keyword evidence="11" id="KW-0443">Lipid metabolism</keyword>
<keyword evidence="20" id="KW-1185">Reference proteome</keyword>
<dbReference type="InterPro" id="IPR013780">
    <property type="entry name" value="Glyco_hydro_b"/>
</dbReference>
<reference evidence="19 20" key="1">
    <citation type="submission" date="2019-07" db="EMBL/GenBank/DDBJ databases">
        <title>Chromosome genome assembly for large yellow croaker.</title>
        <authorList>
            <person name="Xiao S."/>
        </authorList>
    </citation>
    <scope>NUCLEOTIDE SEQUENCE [LARGE SCALE GENOMIC DNA]</scope>
    <source>
        <strain evidence="19">JMULYC20181020</strain>
        <tissue evidence="19">Muscle</tissue>
    </source>
</reference>
<dbReference type="InterPro" id="IPR016286">
    <property type="entry name" value="FUC_metazoa-typ"/>
</dbReference>
<dbReference type="GO" id="GO:0004560">
    <property type="term" value="F:alpha-L-fucosidase activity"/>
    <property type="evidence" value="ECO:0007669"/>
    <property type="project" value="UniProtKB-EC"/>
</dbReference>
<dbReference type="GO" id="GO:0005764">
    <property type="term" value="C:lysosome"/>
    <property type="evidence" value="ECO:0007669"/>
    <property type="project" value="UniProtKB-SubCell"/>
</dbReference>
<evidence type="ECO:0000256" key="6">
    <source>
        <dbReference type="ARBA" id="ARBA00011881"/>
    </source>
</evidence>
<evidence type="ECO:0000256" key="2">
    <source>
        <dbReference type="ARBA" id="ARBA00000419"/>
    </source>
</evidence>
<dbReference type="InterPro" id="IPR000933">
    <property type="entry name" value="Glyco_hydro_29"/>
</dbReference>
<evidence type="ECO:0000313" key="20">
    <source>
        <dbReference type="Proteomes" id="UP000424527"/>
    </source>
</evidence>
<feature type="domain" description="Alpha-L-fucosidase C-terminal" evidence="18">
    <location>
        <begin position="162"/>
        <end position="231"/>
    </location>
</feature>
<keyword evidence="10" id="KW-0378">Hydrolase</keyword>
<dbReference type="Gene3D" id="3.20.20.80">
    <property type="entry name" value="Glycosidases"/>
    <property type="match status" value="1"/>
</dbReference>
<protein>
    <recommendedName>
        <fullName evidence="8">Tissue alpha-L-fucosidase</fullName>
        <ecNumber evidence="7">3.2.1.51</ecNumber>
    </recommendedName>
    <alternativeName>
        <fullName evidence="15">Alpha-L-fucosidase I</fullName>
    </alternativeName>
    <alternativeName>
        <fullName evidence="16">Alpha-L-fucoside fucohydrolase 1</fullName>
    </alternativeName>
</protein>
<evidence type="ECO:0000313" key="19">
    <source>
        <dbReference type="EMBL" id="KAE8282189.1"/>
    </source>
</evidence>
<keyword evidence="14" id="KW-0326">Glycosidase</keyword>
<dbReference type="InterPro" id="IPR057739">
    <property type="entry name" value="Glyco_hydro_29_N"/>
</dbReference>
<dbReference type="Pfam" id="PF01120">
    <property type="entry name" value="Alpha_L_fucos"/>
    <property type="match status" value="1"/>
</dbReference>
<evidence type="ECO:0000259" key="17">
    <source>
        <dbReference type="Pfam" id="PF01120"/>
    </source>
</evidence>
<comment type="catalytic activity">
    <reaction evidence="1">
        <text>a neolactoside IV(2)-alpha-Fuc-nLc4Cer(d18:1(4E)) + H2O = a neolactoside nLc4Cer(d18:1(4E)) + L-fucose</text>
        <dbReference type="Rhea" id="RHEA:48224"/>
        <dbReference type="ChEBI" id="CHEBI:2181"/>
        <dbReference type="ChEBI" id="CHEBI:15377"/>
        <dbReference type="ChEBI" id="CHEBI:17006"/>
        <dbReference type="ChEBI" id="CHEBI:28691"/>
    </reaction>
    <physiologicalReaction direction="left-to-right" evidence="1">
        <dbReference type="Rhea" id="RHEA:48225"/>
    </physiologicalReaction>
</comment>
<comment type="function">
    <text evidence="3">Alpha-L-fucosidase is responsible for hydrolyzing the alpha-1,6-linked fucose joined to the reducing-end N-acetylglucosamine of the carbohydrate moieties of glycoproteins.</text>
</comment>
<comment type="catalytic activity">
    <reaction evidence="2">
        <text>a neolactoside IV(2)-alpha-Fuc-nLc4Cer(d18:0) + H2O = a neolactoside nLc4Cer(d18:0) + L-fucose</text>
        <dbReference type="Rhea" id="RHEA:49308"/>
        <dbReference type="ChEBI" id="CHEBI:2181"/>
        <dbReference type="ChEBI" id="CHEBI:15377"/>
        <dbReference type="ChEBI" id="CHEBI:91119"/>
        <dbReference type="ChEBI" id="CHEBI:91121"/>
    </reaction>
    <physiologicalReaction direction="left-to-right" evidence="2">
        <dbReference type="Rhea" id="RHEA:49309"/>
    </physiologicalReaction>
</comment>
<sequence length="234" mass="26093">MVTGRHQIPTGNPRIFWPGSTIPVQSRMRWLPMTGGVKTPVANMVTSTPVELNYMPDKLVNHKWERCQSIDKNSWGYRKDMQASEVMDLSSIINNLVSVVALGGNYLLTIGPDANGKIHPLFEERLKGLGGWLKTNGEAIYGSRPWKVQKEDCKGNCKGKCTVWYTSKDDAVYAIIVGSTCTRLELTEPKRTKDTKVTLVGKCIEIKPDDKSTDLIIPLPDNSNAWCLKLEGVE</sequence>
<comment type="caution">
    <text evidence="19">The sequence shown here is derived from an EMBL/GenBank/DDBJ whole genome shotgun (WGS) entry which is preliminary data.</text>
</comment>
<keyword evidence="12" id="KW-0325">Glycoprotein</keyword>
<gene>
    <name evidence="19" type="ORF">D5F01_LYC19584</name>
</gene>
<dbReference type="SUPFAM" id="SSF51445">
    <property type="entry name" value="(Trans)glycosidases"/>
    <property type="match status" value="1"/>
</dbReference>
<evidence type="ECO:0000259" key="18">
    <source>
        <dbReference type="Pfam" id="PF16757"/>
    </source>
</evidence>
<proteinExistence type="inferred from homology"/>
<evidence type="ECO:0000256" key="11">
    <source>
        <dbReference type="ARBA" id="ARBA00023098"/>
    </source>
</evidence>
<dbReference type="PANTHER" id="PTHR10030:SF2">
    <property type="entry name" value="TISSUE ALPHA-L-FUCOSIDASE"/>
    <property type="match status" value="1"/>
</dbReference>
<evidence type="ECO:0000256" key="15">
    <source>
        <dbReference type="ARBA" id="ARBA00031765"/>
    </source>
</evidence>
<dbReference type="EMBL" id="REGW02000019">
    <property type="protein sequence ID" value="KAE8282189.1"/>
    <property type="molecule type" value="Genomic_DNA"/>
</dbReference>
<organism evidence="19 20">
    <name type="scientific">Larimichthys crocea</name>
    <name type="common">Large yellow croaker</name>
    <name type="synonym">Pseudosciaena crocea</name>
    <dbReference type="NCBI Taxonomy" id="215358"/>
    <lineage>
        <taxon>Eukaryota</taxon>
        <taxon>Metazoa</taxon>
        <taxon>Chordata</taxon>
        <taxon>Craniata</taxon>
        <taxon>Vertebrata</taxon>
        <taxon>Euteleostomi</taxon>
        <taxon>Actinopterygii</taxon>
        <taxon>Neopterygii</taxon>
        <taxon>Teleostei</taxon>
        <taxon>Neoteleostei</taxon>
        <taxon>Acanthomorphata</taxon>
        <taxon>Eupercaria</taxon>
        <taxon>Sciaenidae</taxon>
        <taxon>Larimichthys</taxon>
    </lineage>
</organism>
<dbReference type="PROSITE" id="PS00385">
    <property type="entry name" value="ALPHA_L_FUCOSIDASE"/>
    <property type="match status" value="1"/>
</dbReference>
<dbReference type="PANTHER" id="PTHR10030">
    <property type="entry name" value="ALPHA-L-FUCOSIDASE"/>
    <property type="match status" value="1"/>
</dbReference>
<evidence type="ECO:0000256" key="9">
    <source>
        <dbReference type="ARBA" id="ARBA00022729"/>
    </source>
</evidence>
<evidence type="ECO:0000256" key="13">
    <source>
        <dbReference type="ARBA" id="ARBA00023228"/>
    </source>
</evidence>
<feature type="domain" description="Glycoside hydrolase family 29 N-terminal" evidence="17">
    <location>
        <begin position="54"/>
        <end position="138"/>
    </location>
</feature>
<accession>A0A6G0HSJ1</accession>
<dbReference type="GO" id="GO:0006629">
    <property type="term" value="P:lipid metabolic process"/>
    <property type="evidence" value="ECO:0007669"/>
    <property type="project" value="UniProtKB-KW"/>
</dbReference>
<dbReference type="AlphaFoldDB" id="A0A6G0HSJ1"/>
<dbReference type="Gene3D" id="2.60.40.1180">
    <property type="entry name" value="Golgi alpha-mannosidase II"/>
    <property type="match status" value="1"/>
</dbReference>
<dbReference type="GO" id="GO:0006004">
    <property type="term" value="P:fucose metabolic process"/>
    <property type="evidence" value="ECO:0007669"/>
    <property type="project" value="InterPro"/>
</dbReference>
<dbReference type="Pfam" id="PF16757">
    <property type="entry name" value="Fucosidase_C"/>
    <property type="match status" value="1"/>
</dbReference>
<comment type="similarity">
    <text evidence="5">Belongs to the glycosyl hydrolase 29 family.</text>
</comment>
<dbReference type="InterPro" id="IPR031919">
    <property type="entry name" value="Fucosidase_C"/>
</dbReference>
<evidence type="ECO:0000256" key="8">
    <source>
        <dbReference type="ARBA" id="ARBA00014025"/>
    </source>
</evidence>
<evidence type="ECO:0000256" key="10">
    <source>
        <dbReference type="ARBA" id="ARBA00022801"/>
    </source>
</evidence>
<evidence type="ECO:0000256" key="7">
    <source>
        <dbReference type="ARBA" id="ARBA00012662"/>
    </source>
</evidence>
<dbReference type="EC" id="3.2.1.51" evidence="7"/>
<comment type="subcellular location">
    <subcellularLocation>
        <location evidence="4">Lysosome</location>
    </subcellularLocation>
</comment>
<dbReference type="InterPro" id="IPR018526">
    <property type="entry name" value="Glyco_hydro_29_CS"/>
</dbReference>
<name>A0A6G0HSJ1_LARCR</name>
<evidence type="ECO:0000256" key="16">
    <source>
        <dbReference type="ARBA" id="ARBA00032971"/>
    </source>
</evidence>
<dbReference type="GO" id="GO:0016139">
    <property type="term" value="P:glycoside catabolic process"/>
    <property type="evidence" value="ECO:0007669"/>
    <property type="project" value="TreeGrafter"/>
</dbReference>
<keyword evidence="13" id="KW-0458">Lysosome</keyword>
<evidence type="ECO:0000256" key="14">
    <source>
        <dbReference type="ARBA" id="ARBA00023295"/>
    </source>
</evidence>
<evidence type="ECO:0000256" key="3">
    <source>
        <dbReference type="ARBA" id="ARBA00004071"/>
    </source>
</evidence>
<dbReference type="Proteomes" id="UP000424527">
    <property type="component" value="Unassembled WGS sequence"/>
</dbReference>
<evidence type="ECO:0000256" key="1">
    <source>
        <dbReference type="ARBA" id="ARBA00000321"/>
    </source>
</evidence>